<organism evidence="9 10">
    <name type="scientific">Vagococcus vulneris</name>
    <dbReference type="NCBI Taxonomy" id="1977869"/>
    <lineage>
        <taxon>Bacteria</taxon>
        <taxon>Bacillati</taxon>
        <taxon>Bacillota</taxon>
        <taxon>Bacilli</taxon>
        <taxon>Lactobacillales</taxon>
        <taxon>Enterococcaceae</taxon>
        <taxon>Vagococcus</taxon>
    </lineage>
</organism>
<evidence type="ECO:0000256" key="1">
    <source>
        <dbReference type="ARBA" id="ARBA00022448"/>
    </source>
</evidence>
<evidence type="ECO:0000256" key="6">
    <source>
        <dbReference type="ARBA" id="ARBA00022970"/>
    </source>
</evidence>
<feature type="domain" description="ABC transporter" evidence="8">
    <location>
        <begin position="4"/>
        <end position="243"/>
    </location>
</feature>
<keyword evidence="3" id="KW-0547">Nucleotide-binding</keyword>
<reference evidence="9 10" key="1">
    <citation type="submission" date="2017-05" db="EMBL/GenBank/DDBJ databases">
        <title>Vagococcus spp. assemblies.</title>
        <authorList>
            <person name="Gulvik C.A."/>
        </authorList>
    </citation>
    <scope>NUCLEOTIDE SEQUENCE [LARGE SCALE GENOMIC DNA]</scope>
    <source>
        <strain evidence="9 10">SS1995</strain>
    </source>
</reference>
<dbReference type="EMBL" id="NGJS01000005">
    <property type="protein sequence ID" value="RST99283.1"/>
    <property type="molecule type" value="Genomic_DNA"/>
</dbReference>
<dbReference type="PANTHER" id="PTHR43166">
    <property type="entry name" value="AMINO ACID IMPORT ATP-BINDING PROTEIN"/>
    <property type="match status" value="1"/>
</dbReference>
<keyword evidence="2" id="KW-1003">Cell membrane</keyword>
<evidence type="ECO:0000256" key="4">
    <source>
        <dbReference type="ARBA" id="ARBA00022840"/>
    </source>
</evidence>
<evidence type="ECO:0000313" key="9">
    <source>
        <dbReference type="EMBL" id="RST99283.1"/>
    </source>
</evidence>
<keyword evidence="6" id="KW-0029">Amino-acid transport</keyword>
<dbReference type="GO" id="GO:0005524">
    <property type="term" value="F:ATP binding"/>
    <property type="evidence" value="ECO:0007669"/>
    <property type="project" value="UniProtKB-KW"/>
</dbReference>
<evidence type="ECO:0000256" key="3">
    <source>
        <dbReference type="ARBA" id="ARBA00022741"/>
    </source>
</evidence>
<dbReference type="InterPro" id="IPR050086">
    <property type="entry name" value="MetN_ABC_transporter-like"/>
</dbReference>
<dbReference type="InterPro" id="IPR045865">
    <property type="entry name" value="ACT-like_dom_sf"/>
</dbReference>
<dbReference type="OrthoDB" id="9802264at2"/>
<dbReference type="Gene3D" id="3.40.50.300">
    <property type="entry name" value="P-loop containing nucleotide triphosphate hydrolases"/>
    <property type="match status" value="1"/>
</dbReference>
<proteinExistence type="predicted"/>
<dbReference type="AlphaFoldDB" id="A0A429ZZ58"/>
<dbReference type="CDD" id="cd03258">
    <property type="entry name" value="ABC_MetN_methionine_transporter"/>
    <property type="match status" value="1"/>
</dbReference>
<keyword evidence="1" id="KW-0813">Transport</keyword>
<accession>A0A429ZZ58</accession>
<dbReference type="SMART" id="SM00382">
    <property type="entry name" value="AAA"/>
    <property type="match status" value="1"/>
</dbReference>
<evidence type="ECO:0000256" key="2">
    <source>
        <dbReference type="ARBA" id="ARBA00022475"/>
    </source>
</evidence>
<protein>
    <submittedName>
        <fullName evidence="9">Methionine ABC transporter ATP-binding protein</fullName>
    </submittedName>
</protein>
<dbReference type="Gene3D" id="3.30.70.260">
    <property type="match status" value="1"/>
</dbReference>
<dbReference type="PANTHER" id="PTHR43166:SF30">
    <property type="entry name" value="METHIONINE IMPORT ATP-BINDING PROTEIN METN"/>
    <property type="match status" value="1"/>
</dbReference>
<dbReference type="RefSeq" id="WP_125983585.1">
    <property type="nucleotide sequence ID" value="NZ_NGJS01000005.1"/>
</dbReference>
<dbReference type="Proteomes" id="UP000287857">
    <property type="component" value="Unassembled WGS sequence"/>
</dbReference>
<dbReference type="SUPFAM" id="SSF52540">
    <property type="entry name" value="P-loop containing nucleoside triphosphate hydrolases"/>
    <property type="match status" value="1"/>
</dbReference>
<keyword evidence="7" id="KW-0472">Membrane</keyword>
<keyword evidence="5" id="KW-1278">Translocase</keyword>
<gene>
    <name evidence="9" type="ORF">CBF37_04755</name>
</gene>
<dbReference type="GO" id="GO:0016887">
    <property type="term" value="F:ATP hydrolysis activity"/>
    <property type="evidence" value="ECO:0007669"/>
    <property type="project" value="InterPro"/>
</dbReference>
<name>A0A429ZZ58_9ENTE</name>
<evidence type="ECO:0000256" key="7">
    <source>
        <dbReference type="ARBA" id="ARBA00023136"/>
    </source>
</evidence>
<dbReference type="SUPFAM" id="SSF55021">
    <property type="entry name" value="ACT-like"/>
    <property type="match status" value="1"/>
</dbReference>
<dbReference type="InterPro" id="IPR018449">
    <property type="entry name" value="NIL_domain"/>
</dbReference>
<dbReference type="PROSITE" id="PS50893">
    <property type="entry name" value="ABC_TRANSPORTER_2"/>
    <property type="match status" value="1"/>
</dbReference>
<dbReference type="InterPro" id="IPR027417">
    <property type="entry name" value="P-loop_NTPase"/>
</dbReference>
<dbReference type="Pfam" id="PF09383">
    <property type="entry name" value="NIL"/>
    <property type="match status" value="1"/>
</dbReference>
<evidence type="ECO:0000256" key="5">
    <source>
        <dbReference type="ARBA" id="ARBA00022967"/>
    </source>
</evidence>
<evidence type="ECO:0000259" key="8">
    <source>
        <dbReference type="PROSITE" id="PS50893"/>
    </source>
</evidence>
<keyword evidence="10" id="KW-1185">Reference proteome</keyword>
<sequence length="344" mass="38553">MTKLIIENLTVQFQQKKKTITAVDDVTFSVKSGEIYGIVGLSGAGKSTLIRTINLLQRPSSGNIKIDGTSITDLKDTSLRDKRQKIGMIFQHFNLIQNKTIGDNIRFSLKAGNYPKEKIDTRIDELLKIVDLLDKKNVYPNNLSGGQKQRIGIARALANNPEILLCDEATSALDVETTEEILLILKEINQTFGITIIFITHELDVAKRLFNRIAVMEKGQIVEENTTFDIFANPQQPITKKLVNRYLNIELPAEILEQLDNGLLIELRYQGEQTLEPLISDIAKKSDVNISIVHGKIEYIQNKSIGLLCVYLTGNQHALGSAYTQLKNNVHSIRVLKGGTKNER</sequence>
<dbReference type="PROSITE" id="PS00211">
    <property type="entry name" value="ABC_TRANSPORTER_1"/>
    <property type="match status" value="1"/>
</dbReference>
<dbReference type="InterPro" id="IPR041701">
    <property type="entry name" value="MetN_ABC"/>
</dbReference>
<dbReference type="InterPro" id="IPR017871">
    <property type="entry name" value="ABC_transporter-like_CS"/>
</dbReference>
<dbReference type="SMART" id="SM00930">
    <property type="entry name" value="NIL"/>
    <property type="match status" value="1"/>
</dbReference>
<dbReference type="GO" id="GO:0006865">
    <property type="term" value="P:amino acid transport"/>
    <property type="evidence" value="ECO:0007669"/>
    <property type="project" value="UniProtKB-KW"/>
</dbReference>
<keyword evidence="4 9" id="KW-0067">ATP-binding</keyword>
<dbReference type="InterPro" id="IPR003593">
    <property type="entry name" value="AAA+_ATPase"/>
</dbReference>
<comment type="caution">
    <text evidence="9">The sequence shown here is derived from an EMBL/GenBank/DDBJ whole genome shotgun (WGS) entry which is preliminary data.</text>
</comment>
<dbReference type="InterPro" id="IPR003439">
    <property type="entry name" value="ABC_transporter-like_ATP-bd"/>
</dbReference>
<dbReference type="Pfam" id="PF00005">
    <property type="entry name" value="ABC_tran"/>
    <property type="match status" value="1"/>
</dbReference>
<evidence type="ECO:0000313" key="10">
    <source>
        <dbReference type="Proteomes" id="UP000287857"/>
    </source>
</evidence>